<evidence type="ECO:0000313" key="3">
    <source>
        <dbReference type="EMBL" id="CAB4021794.1"/>
    </source>
</evidence>
<reference evidence="3" key="1">
    <citation type="submission" date="2020-04" db="EMBL/GenBank/DDBJ databases">
        <authorList>
            <person name="Alioto T."/>
            <person name="Alioto T."/>
            <person name="Gomez Garrido J."/>
        </authorList>
    </citation>
    <scope>NUCLEOTIDE SEQUENCE</scope>
    <source>
        <strain evidence="3">A484AB</strain>
    </source>
</reference>
<dbReference type="AlphaFoldDB" id="A0A7D9KY20"/>
<evidence type="ECO:0000256" key="2">
    <source>
        <dbReference type="SAM" id="SignalP"/>
    </source>
</evidence>
<evidence type="ECO:0000313" key="4">
    <source>
        <dbReference type="Proteomes" id="UP001152795"/>
    </source>
</evidence>
<sequence>MKSWTILALLFTVCAVFLGVGHTEETPDDFREVALEDANNDAENDAQLADSFKNPENDDDDDDDNDDDDDDDESRENAVDGVNETPSNDEDEPEMFKRAPWRRRRRRRRRRRIWRLRRIRLPRIRIRLRRVVRRVKDKLKKFKPCLKTVCGFVKNSRSLIVKWACRQVDKLRDEEEYPLLSSDEMFIEAHEADELVKQGYVKEEQRKNESP</sequence>
<organism evidence="3 4">
    <name type="scientific">Paramuricea clavata</name>
    <name type="common">Red gorgonian</name>
    <name type="synonym">Violescent sea-whip</name>
    <dbReference type="NCBI Taxonomy" id="317549"/>
    <lineage>
        <taxon>Eukaryota</taxon>
        <taxon>Metazoa</taxon>
        <taxon>Cnidaria</taxon>
        <taxon>Anthozoa</taxon>
        <taxon>Octocorallia</taxon>
        <taxon>Malacalcyonacea</taxon>
        <taxon>Plexauridae</taxon>
        <taxon>Paramuricea</taxon>
    </lineage>
</organism>
<feature type="compositionally biased region" description="Acidic residues" evidence="1">
    <location>
        <begin position="57"/>
        <end position="74"/>
    </location>
</feature>
<keyword evidence="2" id="KW-0732">Signal</keyword>
<protein>
    <submittedName>
        <fullName evidence="3">Uncharacterized protein</fullName>
    </submittedName>
</protein>
<accession>A0A7D9KY20</accession>
<proteinExistence type="predicted"/>
<dbReference type="Proteomes" id="UP001152795">
    <property type="component" value="Unassembled WGS sequence"/>
</dbReference>
<feature type="region of interest" description="Disordered" evidence="1">
    <location>
        <begin position="35"/>
        <end position="96"/>
    </location>
</feature>
<name>A0A7D9KY20_PARCT</name>
<evidence type="ECO:0000256" key="1">
    <source>
        <dbReference type="SAM" id="MobiDB-lite"/>
    </source>
</evidence>
<comment type="caution">
    <text evidence="3">The sequence shown here is derived from an EMBL/GenBank/DDBJ whole genome shotgun (WGS) entry which is preliminary data.</text>
</comment>
<gene>
    <name evidence="3" type="ORF">PACLA_8A002765</name>
</gene>
<dbReference type="EMBL" id="CACRXK020011625">
    <property type="protein sequence ID" value="CAB4021794.1"/>
    <property type="molecule type" value="Genomic_DNA"/>
</dbReference>
<keyword evidence="4" id="KW-1185">Reference proteome</keyword>
<feature type="chain" id="PRO_5043703033" evidence="2">
    <location>
        <begin position="24"/>
        <end position="211"/>
    </location>
</feature>
<feature type="signal peptide" evidence="2">
    <location>
        <begin position="1"/>
        <end position="23"/>
    </location>
</feature>